<sequence length="45" mass="5375">MKAKSFFDRDAIAIKSEEKKRCRQNVKKARMVRTLNKRGGWLSEY</sequence>
<dbReference type="RefSeq" id="WP_154674501.1">
    <property type="nucleotide sequence ID" value="NZ_CP060809.1"/>
</dbReference>
<dbReference type="EMBL" id="CP060809">
    <property type="protein sequence ID" value="QNP27670.1"/>
    <property type="molecule type" value="Genomic_DNA"/>
</dbReference>
<keyword evidence="1" id="KW-0614">Plasmid</keyword>
<proteinExistence type="predicted"/>
<reference evidence="1 2" key="1">
    <citation type="submission" date="2020-08" db="EMBL/GenBank/DDBJ databases">
        <title>Complete genome sequence of Klebsiella pneumoniae KP2757.</title>
        <authorList>
            <person name="Zhang X."/>
        </authorList>
    </citation>
    <scope>NUCLEOTIDE SEQUENCE [LARGE SCALE GENOMIC DNA]</scope>
    <source>
        <strain evidence="1 2">KP2757</strain>
        <plasmid evidence="1 2">p2757-40</plasmid>
    </source>
</reference>
<gene>
    <name evidence="1" type="ORF">IAP99_27300</name>
</gene>
<accession>A0A7H0EV54</accession>
<geneLocation type="plasmid" evidence="1 2">
    <name>p2757-40</name>
</geneLocation>
<name>A0A7H0EV54_KLEVA</name>
<protein>
    <submittedName>
        <fullName evidence="1">Uncharacterized protein</fullName>
    </submittedName>
</protein>
<dbReference type="Proteomes" id="UP000516181">
    <property type="component" value="Plasmid p2757-40"/>
</dbReference>
<dbReference type="AlphaFoldDB" id="A0A7H0EV54"/>
<evidence type="ECO:0000313" key="2">
    <source>
        <dbReference type="Proteomes" id="UP000516181"/>
    </source>
</evidence>
<organism evidence="1 2">
    <name type="scientific">Klebsiella variicola</name>
    <dbReference type="NCBI Taxonomy" id="244366"/>
    <lineage>
        <taxon>Bacteria</taxon>
        <taxon>Pseudomonadati</taxon>
        <taxon>Pseudomonadota</taxon>
        <taxon>Gammaproteobacteria</taxon>
        <taxon>Enterobacterales</taxon>
        <taxon>Enterobacteriaceae</taxon>
        <taxon>Klebsiella/Raoultella group</taxon>
        <taxon>Klebsiella</taxon>
        <taxon>Klebsiella pneumoniae complex</taxon>
    </lineage>
</organism>
<evidence type="ECO:0000313" key="1">
    <source>
        <dbReference type="EMBL" id="QNP27670.1"/>
    </source>
</evidence>